<accession>A0A834I0K5</accession>
<dbReference type="InterPro" id="IPR050164">
    <property type="entry name" value="Peptidase_C19"/>
</dbReference>
<name>A0A834I0K5_RHYFE</name>
<dbReference type="PANTHER" id="PTHR24006:SF908">
    <property type="entry name" value="DEUBIQUITINATING APOPTOTIC INHIBITOR, ISOFORM A"/>
    <property type="match status" value="1"/>
</dbReference>
<feature type="domain" description="USP" evidence="3">
    <location>
        <begin position="260"/>
        <end position="564"/>
    </location>
</feature>
<dbReference type="AlphaFoldDB" id="A0A834I0K5"/>
<organism evidence="4 5">
    <name type="scientific">Rhynchophorus ferrugineus</name>
    <name type="common">Red palm weevil</name>
    <name type="synonym">Curculio ferrugineus</name>
    <dbReference type="NCBI Taxonomy" id="354439"/>
    <lineage>
        <taxon>Eukaryota</taxon>
        <taxon>Metazoa</taxon>
        <taxon>Ecdysozoa</taxon>
        <taxon>Arthropoda</taxon>
        <taxon>Hexapoda</taxon>
        <taxon>Insecta</taxon>
        <taxon>Pterygota</taxon>
        <taxon>Neoptera</taxon>
        <taxon>Endopterygota</taxon>
        <taxon>Coleoptera</taxon>
        <taxon>Polyphaga</taxon>
        <taxon>Cucujiformia</taxon>
        <taxon>Curculionidae</taxon>
        <taxon>Dryophthorinae</taxon>
        <taxon>Rhynchophorus</taxon>
    </lineage>
</organism>
<dbReference type="OrthoDB" id="2420415at2759"/>
<keyword evidence="5" id="KW-1185">Reference proteome</keyword>
<dbReference type="InterPro" id="IPR049407">
    <property type="entry name" value="Usp38-like_N"/>
</dbReference>
<comment type="caution">
    <text evidence="4">The sequence shown here is derived from an EMBL/GenBank/DDBJ whole genome shotgun (WGS) entry which is preliminary data.</text>
</comment>
<dbReference type="GO" id="GO:0005829">
    <property type="term" value="C:cytosol"/>
    <property type="evidence" value="ECO:0007669"/>
    <property type="project" value="TreeGrafter"/>
</dbReference>
<dbReference type="GO" id="GO:0004843">
    <property type="term" value="F:cysteine-type deubiquitinase activity"/>
    <property type="evidence" value="ECO:0007669"/>
    <property type="project" value="InterPro"/>
</dbReference>
<dbReference type="Gene3D" id="3.90.70.10">
    <property type="entry name" value="Cysteine proteinases"/>
    <property type="match status" value="1"/>
</dbReference>
<feature type="compositionally biased region" description="Basic and acidic residues" evidence="2">
    <location>
        <begin position="588"/>
        <end position="598"/>
    </location>
</feature>
<feature type="region of interest" description="Disordered" evidence="2">
    <location>
        <begin position="588"/>
        <end position="628"/>
    </location>
</feature>
<dbReference type="PROSITE" id="PS50235">
    <property type="entry name" value="USP_3"/>
    <property type="match status" value="1"/>
</dbReference>
<feature type="region of interest" description="Disordered" evidence="2">
    <location>
        <begin position="358"/>
        <end position="380"/>
    </location>
</feature>
<evidence type="ECO:0000256" key="1">
    <source>
        <dbReference type="ARBA" id="ARBA00009085"/>
    </source>
</evidence>
<comment type="similarity">
    <text evidence="1">Belongs to the peptidase C19 family.</text>
</comment>
<proteinExistence type="inferred from homology"/>
<dbReference type="InterPro" id="IPR038765">
    <property type="entry name" value="Papain-like_cys_pep_sf"/>
</dbReference>
<protein>
    <recommendedName>
        <fullName evidence="3">USP domain-containing protein</fullName>
    </recommendedName>
</protein>
<dbReference type="Proteomes" id="UP000625711">
    <property type="component" value="Unassembled WGS sequence"/>
</dbReference>
<evidence type="ECO:0000259" key="3">
    <source>
        <dbReference type="PROSITE" id="PS50235"/>
    </source>
</evidence>
<dbReference type="InterPro" id="IPR028889">
    <property type="entry name" value="USP"/>
</dbReference>
<evidence type="ECO:0000313" key="4">
    <source>
        <dbReference type="EMBL" id="KAF7271584.1"/>
    </source>
</evidence>
<dbReference type="InterPro" id="IPR001394">
    <property type="entry name" value="Peptidase_C19_UCH"/>
</dbReference>
<dbReference type="GO" id="GO:0005634">
    <property type="term" value="C:nucleus"/>
    <property type="evidence" value="ECO:0007669"/>
    <property type="project" value="TreeGrafter"/>
</dbReference>
<dbReference type="EMBL" id="JAACXV010013943">
    <property type="protein sequence ID" value="KAF7271584.1"/>
    <property type="molecule type" value="Genomic_DNA"/>
</dbReference>
<evidence type="ECO:0000313" key="5">
    <source>
        <dbReference type="Proteomes" id="UP000625711"/>
    </source>
</evidence>
<sequence length="637" mass="71698">MAVIQKNVVGPVAPTDPRLQLILRALKEGDGTSVNMYSNILKLGAVAVPSEPTEYMRFIEDVKIIQTLLINECANNNNEVIFVALKALYDEISNPAKNPSPVMSIVLQLISVEDLSSAVKFILNSGYPEQSLEKALQTLCNWWTKWIWTENLGHLVLAFMFGLEQENYHDMLVEVTLNTIEPLFKLLIIPANRRTVWAVVCLMLTRMRHSPQAFHKVIPHAPKVIELLGKDESGKCYIGALINLLAALMDNFPGYPTLCKGMVHNFCSFSTPQITYWETLYMTKTFRNQVLLQNDVVMPLFSKLQVLFALLQHSKKFCLSPNDILTLLRPPGFVLGHQHDSSEFLGYLLDTLHEQEKSKQIGNGNNKDMEETAAEPTPTVVQQSFGGKTVTVSRCAECGTKSERIDGFRDLQLSFPQNANNPSVQSLMEFFLESEKLCGDNQYRCDACDKLTDGERLTKIVSIPNHLILTLKHFRYDPASQTRTKLLQRVNLESRICLEGAWFDLYAAVVHCGTSVDSGHYYTFARDTTGWYKFNDSIVSKTTEESLHLVKPPETPYILFYARDDIMEPETLPCSSLSTVLQMAINKDQTEKEQELRAGSRNNNNNNSYKQRKNDDPPPPGCGGGGFGTPSNNMFVC</sequence>
<evidence type="ECO:0000256" key="2">
    <source>
        <dbReference type="SAM" id="MobiDB-lite"/>
    </source>
</evidence>
<gene>
    <name evidence="4" type="ORF">GWI33_015569</name>
</gene>
<dbReference type="Pfam" id="PF21246">
    <property type="entry name" value="Usp38-like_N"/>
    <property type="match status" value="1"/>
</dbReference>
<reference evidence="4" key="1">
    <citation type="submission" date="2020-08" db="EMBL/GenBank/DDBJ databases">
        <title>Genome sequencing and assembly of the red palm weevil Rhynchophorus ferrugineus.</title>
        <authorList>
            <person name="Dias G.B."/>
            <person name="Bergman C.M."/>
            <person name="Manee M."/>
        </authorList>
    </citation>
    <scope>NUCLEOTIDE SEQUENCE</scope>
    <source>
        <strain evidence="4">AA-2017</strain>
        <tissue evidence="4">Whole larva</tissue>
    </source>
</reference>
<dbReference type="GO" id="GO:0016579">
    <property type="term" value="P:protein deubiquitination"/>
    <property type="evidence" value="ECO:0007669"/>
    <property type="project" value="InterPro"/>
</dbReference>
<dbReference type="SUPFAM" id="SSF54001">
    <property type="entry name" value="Cysteine proteinases"/>
    <property type="match status" value="1"/>
</dbReference>
<dbReference type="Pfam" id="PF00443">
    <property type="entry name" value="UCH"/>
    <property type="match status" value="1"/>
</dbReference>
<dbReference type="PANTHER" id="PTHR24006">
    <property type="entry name" value="UBIQUITIN CARBOXYL-TERMINAL HYDROLASE"/>
    <property type="match status" value="1"/>
</dbReference>